<dbReference type="Proteomes" id="UP001162031">
    <property type="component" value="Unassembled WGS sequence"/>
</dbReference>
<evidence type="ECO:0000313" key="5">
    <source>
        <dbReference type="Proteomes" id="UP001162031"/>
    </source>
</evidence>
<keyword evidence="5" id="KW-1185">Reference proteome</keyword>
<name>A0AAV0UYJ4_HYABA</name>
<feature type="signal peptide" evidence="3">
    <location>
        <begin position="1"/>
        <end position="23"/>
    </location>
</feature>
<accession>A0AAV0UYJ4</accession>
<keyword evidence="2" id="KW-1133">Transmembrane helix</keyword>
<evidence type="ECO:0008006" key="6">
    <source>
        <dbReference type="Google" id="ProtNLM"/>
    </source>
</evidence>
<comment type="caution">
    <text evidence="4">The sequence shown here is derived from an EMBL/GenBank/DDBJ whole genome shotgun (WGS) entry which is preliminary data.</text>
</comment>
<proteinExistence type="predicted"/>
<evidence type="ECO:0000313" key="4">
    <source>
        <dbReference type="EMBL" id="CAI5739749.1"/>
    </source>
</evidence>
<organism evidence="4 5">
    <name type="scientific">Hyaloperonospora brassicae</name>
    <name type="common">Brassica downy mildew</name>
    <name type="synonym">Peronospora brassicae</name>
    <dbReference type="NCBI Taxonomy" id="162125"/>
    <lineage>
        <taxon>Eukaryota</taxon>
        <taxon>Sar</taxon>
        <taxon>Stramenopiles</taxon>
        <taxon>Oomycota</taxon>
        <taxon>Peronosporomycetes</taxon>
        <taxon>Peronosporales</taxon>
        <taxon>Peronosporaceae</taxon>
        <taxon>Hyaloperonospora</taxon>
    </lineage>
</organism>
<sequence length="130" mass="13950">MHFKALFAVAMLCVVALFHAANAAEEEPPLEPQRRPKRRLGGSPEATDDRAPKPPAVEKGFSVQEVKFASGDPVDESEEKQSSSGTIPIVAGVGACACIALLGAVYMKRRKDDDKLPGEIFTIDDKNSVL</sequence>
<evidence type="ECO:0000256" key="3">
    <source>
        <dbReference type="SAM" id="SignalP"/>
    </source>
</evidence>
<evidence type="ECO:0000256" key="2">
    <source>
        <dbReference type="SAM" id="Phobius"/>
    </source>
</evidence>
<dbReference type="AlphaFoldDB" id="A0AAV0UYJ4"/>
<feature type="chain" id="PRO_5043404355" description="RxLR effector candidate protein" evidence="3">
    <location>
        <begin position="24"/>
        <end position="130"/>
    </location>
</feature>
<keyword evidence="2" id="KW-0472">Membrane</keyword>
<feature type="transmembrane region" description="Helical" evidence="2">
    <location>
        <begin position="87"/>
        <end position="107"/>
    </location>
</feature>
<feature type="region of interest" description="Disordered" evidence="1">
    <location>
        <begin position="24"/>
        <end position="62"/>
    </location>
</feature>
<keyword evidence="2" id="KW-0812">Transmembrane</keyword>
<keyword evidence="3" id="KW-0732">Signal</keyword>
<reference evidence="4" key="1">
    <citation type="submission" date="2022-12" db="EMBL/GenBank/DDBJ databases">
        <authorList>
            <person name="Webb A."/>
        </authorList>
    </citation>
    <scope>NUCLEOTIDE SEQUENCE</scope>
    <source>
        <strain evidence="4">Hp1</strain>
    </source>
</reference>
<dbReference type="EMBL" id="CANTFL010001429">
    <property type="protein sequence ID" value="CAI5739749.1"/>
    <property type="molecule type" value="Genomic_DNA"/>
</dbReference>
<evidence type="ECO:0000256" key="1">
    <source>
        <dbReference type="SAM" id="MobiDB-lite"/>
    </source>
</evidence>
<protein>
    <recommendedName>
        <fullName evidence="6">RxLR effector candidate protein</fullName>
    </recommendedName>
</protein>
<gene>
    <name evidence="4" type="ORF">HBR001_LOCUS7930</name>
</gene>